<feature type="region of interest" description="Disordered" evidence="5">
    <location>
        <begin position="250"/>
        <end position="295"/>
    </location>
</feature>
<keyword evidence="1" id="KW-0805">Transcription regulation</keyword>
<dbReference type="InterPro" id="IPR051575">
    <property type="entry name" value="Myb-like_DNA-bd"/>
</dbReference>
<feature type="domain" description="HTH myb-type" evidence="7">
    <location>
        <begin position="118"/>
        <end position="172"/>
    </location>
</feature>
<keyword evidence="4" id="KW-0539">Nucleus</keyword>
<dbReference type="InterPro" id="IPR009057">
    <property type="entry name" value="Homeodomain-like_sf"/>
</dbReference>
<evidence type="ECO:0000256" key="4">
    <source>
        <dbReference type="ARBA" id="ARBA00023242"/>
    </source>
</evidence>
<dbReference type="GO" id="GO:0003677">
    <property type="term" value="F:DNA binding"/>
    <property type="evidence" value="ECO:0007669"/>
    <property type="project" value="UniProtKB-KW"/>
</dbReference>
<dbReference type="Pfam" id="PF13921">
    <property type="entry name" value="Myb_DNA-bind_6"/>
    <property type="match status" value="1"/>
</dbReference>
<dbReference type="EMBL" id="JAOAOG010000122">
    <property type="protein sequence ID" value="KAJ6247851.1"/>
    <property type="molecule type" value="Genomic_DNA"/>
</dbReference>
<evidence type="ECO:0000313" key="9">
    <source>
        <dbReference type="Proteomes" id="UP001150062"/>
    </source>
</evidence>
<keyword evidence="9" id="KW-1185">Reference proteome</keyword>
<keyword evidence="2 8" id="KW-0238">DNA-binding</keyword>
<feature type="domain" description="HTH myb-type" evidence="7">
    <location>
        <begin position="66"/>
        <end position="117"/>
    </location>
</feature>
<dbReference type="PROSITE" id="PS50090">
    <property type="entry name" value="MYB_LIKE"/>
    <property type="match status" value="3"/>
</dbReference>
<dbReference type="Proteomes" id="UP001150062">
    <property type="component" value="Unassembled WGS sequence"/>
</dbReference>
<keyword evidence="3" id="KW-0804">Transcription</keyword>
<comment type="caution">
    <text evidence="8">The sequence shown here is derived from an EMBL/GenBank/DDBJ whole genome shotgun (WGS) entry which is preliminary data.</text>
</comment>
<evidence type="ECO:0000259" key="7">
    <source>
        <dbReference type="PROSITE" id="PS51294"/>
    </source>
</evidence>
<dbReference type="Pfam" id="PF00249">
    <property type="entry name" value="Myb_DNA-binding"/>
    <property type="match status" value="1"/>
</dbReference>
<evidence type="ECO:0000259" key="6">
    <source>
        <dbReference type="PROSITE" id="PS50090"/>
    </source>
</evidence>
<evidence type="ECO:0000313" key="8">
    <source>
        <dbReference type="EMBL" id="KAJ6247851.1"/>
    </source>
</evidence>
<protein>
    <submittedName>
        <fullName evidence="8">Myb DNA-binding domain superfamily protein-related</fullName>
    </submittedName>
</protein>
<dbReference type="Gene3D" id="1.10.10.60">
    <property type="entry name" value="Homeodomain-like"/>
    <property type="match status" value="3"/>
</dbReference>
<evidence type="ECO:0000256" key="5">
    <source>
        <dbReference type="SAM" id="MobiDB-lite"/>
    </source>
</evidence>
<feature type="domain" description="Myb-like" evidence="6">
    <location>
        <begin position="66"/>
        <end position="117"/>
    </location>
</feature>
<dbReference type="CDD" id="cd00167">
    <property type="entry name" value="SANT"/>
    <property type="match status" value="3"/>
</dbReference>
<evidence type="ECO:0000256" key="3">
    <source>
        <dbReference type="ARBA" id="ARBA00023163"/>
    </source>
</evidence>
<dbReference type="SUPFAM" id="SSF46689">
    <property type="entry name" value="Homeodomain-like"/>
    <property type="match status" value="2"/>
</dbReference>
<feature type="compositionally biased region" description="Basic residues" evidence="5">
    <location>
        <begin position="170"/>
        <end position="194"/>
    </location>
</feature>
<dbReference type="PANTHER" id="PTHR46621:SF1">
    <property type="entry name" value="SNRNA-ACTIVATING PROTEIN COMPLEX SUBUNIT 4"/>
    <property type="match status" value="1"/>
</dbReference>
<evidence type="ECO:0000256" key="1">
    <source>
        <dbReference type="ARBA" id="ARBA00023015"/>
    </source>
</evidence>
<name>A0ABQ8YTC2_9EUKA</name>
<dbReference type="InterPro" id="IPR017930">
    <property type="entry name" value="Myb_dom"/>
</dbReference>
<dbReference type="SMART" id="SM00717">
    <property type="entry name" value="SANT"/>
    <property type="match status" value="3"/>
</dbReference>
<reference evidence="8" key="1">
    <citation type="submission" date="2022-08" db="EMBL/GenBank/DDBJ databases">
        <title>Novel sulfate-reducing endosymbionts in the free-living metamonad Anaeramoeba.</title>
        <authorList>
            <person name="Jerlstrom-Hultqvist J."/>
            <person name="Cepicka I."/>
            <person name="Gallot-Lavallee L."/>
            <person name="Salas-Leiva D."/>
            <person name="Curtis B.A."/>
            <person name="Zahonova K."/>
            <person name="Pipaliya S."/>
            <person name="Dacks J."/>
            <person name="Roger A.J."/>
        </authorList>
    </citation>
    <scope>NUCLEOTIDE SEQUENCE</scope>
    <source>
        <strain evidence="8">Schooner1</strain>
    </source>
</reference>
<feature type="region of interest" description="Disordered" evidence="5">
    <location>
        <begin position="170"/>
        <end position="220"/>
    </location>
</feature>
<dbReference type="PROSITE" id="PS51294">
    <property type="entry name" value="HTH_MYB"/>
    <property type="match status" value="2"/>
</dbReference>
<sequence length="381" mass="44768">MDNSIQTFTELKKSYDKLLDNWTSEEDQLLINSVQRSKNIKWEQISNNFDSKTPKACLYRYRSIQKITTTKGAWDKIEDEFLLSALNILGLNSWGYASSVVPGRSPKQCRERWRNQLNPKITQKKFTQEEKELLIAKQSEYGNKWTFLSQFFEGRTGNQLKNYWHSNIKKGKQHKRTLAPKKTQNKRKKKRKKIIMGNFSSKSNKNNQRKKSGINRNLLLSLPNENKEKLLDNTRKRDYGKTFNLINASNDLHSLPQKEEQNPKIRKTNIRHAKPEEPKTKNSNNLTNEENKKSISEKDIQIKDSFSSIIENNFLDDQCEDGFIDLPLTIDNDLFGKPNYQEYGDFVTYLDSIDCFGFFHNNNEYNNNYSENFFSNPIIEL</sequence>
<proteinExistence type="predicted"/>
<feature type="domain" description="Myb-like" evidence="6">
    <location>
        <begin position="21"/>
        <end position="65"/>
    </location>
</feature>
<organism evidence="8 9">
    <name type="scientific">Anaeramoeba flamelloides</name>
    <dbReference type="NCBI Taxonomy" id="1746091"/>
    <lineage>
        <taxon>Eukaryota</taxon>
        <taxon>Metamonada</taxon>
        <taxon>Anaeramoebidae</taxon>
        <taxon>Anaeramoeba</taxon>
    </lineage>
</organism>
<gene>
    <name evidence="8" type="ORF">M0813_18486</name>
</gene>
<dbReference type="PANTHER" id="PTHR46621">
    <property type="entry name" value="SNRNA-ACTIVATING PROTEIN COMPLEX SUBUNIT 4"/>
    <property type="match status" value="1"/>
</dbReference>
<dbReference type="InterPro" id="IPR001005">
    <property type="entry name" value="SANT/Myb"/>
</dbReference>
<evidence type="ECO:0000256" key="2">
    <source>
        <dbReference type="ARBA" id="ARBA00023125"/>
    </source>
</evidence>
<feature type="domain" description="Myb-like" evidence="6">
    <location>
        <begin position="118"/>
        <end position="168"/>
    </location>
</feature>
<accession>A0ABQ8YTC2</accession>